<sequence>MPHPDSDEDQGAERPYFQPGARFGIINQNGFAEAEAAIEAARHSTPPRSRPTAVAITSSTSAAVTRLTRLSRVDRAVLIEFAETIELQEAERRLRQHLRTAARVILQSAGALPPATSSAALPPALPTVASPAAAHAPSMALPTVASPAAAHAPSMALPTVASPAAAHAPSMALDLALAPSMAPGDDESDSSTEAADEDGWQMVDTAAVAGSRWQVVMGGAASEGTAAGLTDVPPQRGRSKPRRRRAAATAVRHRTKGAAPPPMMSAVQRAVAGVPVCELPPTANPTLRMMHQAASRFYGLQVGTVRSPAEATYVDECACAPNGEAGALITAAEALVAAARLSIDKALAATAKAEAPRRRLQMCEVK</sequence>
<dbReference type="AlphaFoldDB" id="A0A0M0JJ59"/>
<dbReference type="Proteomes" id="UP000037460">
    <property type="component" value="Unassembled WGS sequence"/>
</dbReference>
<organism evidence="2 3">
    <name type="scientific">Chrysochromulina tobinii</name>
    <dbReference type="NCBI Taxonomy" id="1460289"/>
    <lineage>
        <taxon>Eukaryota</taxon>
        <taxon>Haptista</taxon>
        <taxon>Haptophyta</taxon>
        <taxon>Prymnesiophyceae</taxon>
        <taxon>Prymnesiales</taxon>
        <taxon>Chrysochromulinaceae</taxon>
        <taxon>Chrysochromulina</taxon>
    </lineage>
</organism>
<gene>
    <name evidence="2" type="ORF">Ctob_002386</name>
</gene>
<evidence type="ECO:0000256" key="1">
    <source>
        <dbReference type="SAM" id="MobiDB-lite"/>
    </source>
</evidence>
<name>A0A0M0JJ59_9EUKA</name>
<dbReference type="EMBL" id="JWZX01002861">
    <property type="protein sequence ID" value="KOO26372.1"/>
    <property type="molecule type" value="Genomic_DNA"/>
</dbReference>
<accession>A0A0M0JJ59</accession>
<evidence type="ECO:0000313" key="2">
    <source>
        <dbReference type="EMBL" id="KOO26372.1"/>
    </source>
</evidence>
<protein>
    <submittedName>
        <fullName evidence="2">Uncharacterized protein</fullName>
    </submittedName>
</protein>
<reference evidence="3" key="1">
    <citation type="journal article" date="2015" name="PLoS Genet.">
        <title>Genome Sequence and Transcriptome Analyses of Chrysochromulina tobin: Metabolic Tools for Enhanced Algal Fitness in the Prominent Order Prymnesiales (Haptophyceae).</title>
        <authorList>
            <person name="Hovde B.T."/>
            <person name="Deodato C.R."/>
            <person name="Hunsperger H.M."/>
            <person name="Ryken S.A."/>
            <person name="Yost W."/>
            <person name="Jha R.K."/>
            <person name="Patterson J."/>
            <person name="Monnat R.J. Jr."/>
            <person name="Barlow S.B."/>
            <person name="Starkenburg S.R."/>
            <person name="Cattolico R.A."/>
        </authorList>
    </citation>
    <scope>NUCLEOTIDE SEQUENCE</scope>
    <source>
        <strain evidence="3">CCMP291</strain>
    </source>
</reference>
<proteinExistence type="predicted"/>
<feature type="compositionally biased region" description="Basic residues" evidence="1">
    <location>
        <begin position="237"/>
        <end position="256"/>
    </location>
</feature>
<feature type="region of interest" description="Disordered" evidence="1">
    <location>
        <begin position="224"/>
        <end position="261"/>
    </location>
</feature>
<comment type="caution">
    <text evidence="2">The sequence shown here is derived from an EMBL/GenBank/DDBJ whole genome shotgun (WGS) entry which is preliminary data.</text>
</comment>
<evidence type="ECO:0000313" key="3">
    <source>
        <dbReference type="Proteomes" id="UP000037460"/>
    </source>
</evidence>
<keyword evidence="3" id="KW-1185">Reference proteome</keyword>